<name>A0ABR5Y616_9PROT</name>
<reference evidence="1 2" key="1">
    <citation type="submission" date="2015-12" db="EMBL/GenBank/DDBJ databases">
        <title>Genome sequence of Thalassospira xiamenensis MCCC 1A03005.</title>
        <authorList>
            <person name="Lu L."/>
            <person name="Lai Q."/>
            <person name="Shao Z."/>
            <person name="Qian P."/>
        </authorList>
    </citation>
    <scope>NUCLEOTIDE SEQUENCE [LARGE SCALE GENOMIC DNA]</scope>
    <source>
        <strain evidence="1 2">MCCC 1A03005</strain>
    </source>
</reference>
<dbReference type="Gene3D" id="3.40.190.170">
    <property type="entry name" value="Bacterial extracellular solute-binding protein, family 7"/>
    <property type="match status" value="1"/>
</dbReference>
<sequence>MQAGREATEWRAKQVEANLAAKYEELRAHDMKVVERIDDALAAKLNKAAQPIIDDWKAKAGPRAEEILGAFNKNP</sequence>
<keyword evidence="2" id="KW-1185">Reference proteome</keyword>
<proteinExistence type="predicted"/>
<organism evidence="1 2">
    <name type="scientific">Thalassospira xiamenensis</name>
    <dbReference type="NCBI Taxonomy" id="220697"/>
    <lineage>
        <taxon>Bacteria</taxon>
        <taxon>Pseudomonadati</taxon>
        <taxon>Pseudomonadota</taxon>
        <taxon>Alphaproteobacteria</taxon>
        <taxon>Rhodospirillales</taxon>
        <taxon>Thalassospiraceae</taxon>
        <taxon>Thalassospira</taxon>
    </lineage>
</organism>
<dbReference type="Proteomes" id="UP000076167">
    <property type="component" value="Unassembled WGS sequence"/>
</dbReference>
<dbReference type="EMBL" id="LPXL01000008">
    <property type="protein sequence ID" value="KZD06154.1"/>
    <property type="molecule type" value="Genomic_DNA"/>
</dbReference>
<evidence type="ECO:0000313" key="1">
    <source>
        <dbReference type="EMBL" id="KZD06154.1"/>
    </source>
</evidence>
<comment type="caution">
    <text evidence="1">The sequence shown here is derived from an EMBL/GenBank/DDBJ whole genome shotgun (WGS) entry which is preliminary data.</text>
</comment>
<accession>A0ABR5Y616</accession>
<dbReference type="InterPro" id="IPR038404">
    <property type="entry name" value="TRAP_DctP_sf"/>
</dbReference>
<evidence type="ECO:0000313" key="2">
    <source>
        <dbReference type="Proteomes" id="UP000076167"/>
    </source>
</evidence>
<protein>
    <submittedName>
        <fullName evidence="1">Uncharacterized protein</fullName>
    </submittedName>
</protein>
<gene>
    <name evidence="1" type="ORF">AUP40_11145</name>
</gene>